<proteinExistence type="predicted"/>
<accession>A0AAE0X912</accession>
<feature type="compositionally biased region" description="Low complexity" evidence="1">
    <location>
        <begin position="161"/>
        <end position="175"/>
    </location>
</feature>
<feature type="compositionally biased region" description="Low complexity" evidence="1">
    <location>
        <begin position="1"/>
        <end position="12"/>
    </location>
</feature>
<gene>
    <name evidence="2" type="ORF">B0T22DRAFT_479520</name>
</gene>
<feature type="region of interest" description="Disordered" evidence="1">
    <location>
        <begin position="123"/>
        <end position="175"/>
    </location>
</feature>
<dbReference type="Proteomes" id="UP001270362">
    <property type="component" value="Unassembled WGS sequence"/>
</dbReference>
<feature type="compositionally biased region" description="Low complexity" evidence="1">
    <location>
        <begin position="123"/>
        <end position="154"/>
    </location>
</feature>
<evidence type="ECO:0000256" key="1">
    <source>
        <dbReference type="SAM" id="MobiDB-lite"/>
    </source>
</evidence>
<dbReference type="AlphaFoldDB" id="A0AAE0X912"/>
<evidence type="ECO:0000313" key="2">
    <source>
        <dbReference type="EMBL" id="KAK3688254.1"/>
    </source>
</evidence>
<organism evidence="2 3">
    <name type="scientific">Podospora appendiculata</name>
    <dbReference type="NCBI Taxonomy" id="314037"/>
    <lineage>
        <taxon>Eukaryota</taxon>
        <taxon>Fungi</taxon>
        <taxon>Dikarya</taxon>
        <taxon>Ascomycota</taxon>
        <taxon>Pezizomycotina</taxon>
        <taxon>Sordariomycetes</taxon>
        <taxon>Sordariomycetidae</taxon>
        <taxon>Sordariales</taxon>
        <taxon>Podosporaceae</taxon>
        <taxon>Podospora</taxon>
    </lineage>
</organism>
<keyword evidence="3" id="KW-1185">Reference proteome</keyword>
<dbReference type="EMBL" id="JAULSO010000002">
    <property type="protein sequence ID" value="KAK3688254.1"/>
    <property type="molecule type" value="Genomic_DNA"/>
</dbReference>
<reference evidence="2" key="2">
    <citation type="submission" date="2023-06" db="EMBL/GenBank/DDBJ databases">
        <authorList>
            <consortium name="Lawrence Berkeley National Laboratory"/>
            <person name="Haridas S."/>
            <person name="Hensen N."/>
            <person name="Bonometti L."/>
            <person name="Westerberg I."/>
            <person name="Brannstrom I.O."/>
            <person name="Guillou S."/>
            <person name="Cros-Aarteil S."/>
            <person name="Calhoun S."/>
            <person name="Kuo A."/>
            <person name="Mondo S."/>
            <person name="Pangilinan J."/>
            <person name="Riley R."/>
            <person name="Labutti K."/>
            <person name="Andreopoulos B."/>
            <person name="Lipzen A."/>
            <person name="Chen C."/>
            <person name="Yanf M."/>
            <person name="Daum C."/>
            <person name="Ng V."/>
            <person name="Clum A."/>
            <person name="Steindorff A."/>
            <person name="Ohm R."/>
            <person name="Martin F."/>
            <person name="Silar P."/>
            <person name="Natvig D."/>
            <person name="Lalanne C."/>
            <person name="Gautier V."/>
            <person name="Ament-Velasquez S.L."/>
            <person name="Kruys A."/>
            <person name="Hutchinson M.I."/>
            <person name="Powell A.J."/>
            <person name="Barry K."/>
            <person name="Miller A.N."/>
            <person name="Grigoriev I.V."/>
            <person name="Debuchy R."/>
            <person name="Gladieux P."/>
            <person name="Thoren M.H."/>
            <person name="Johannesson H."/>
        </authorList>
    </citation>
    <scope>NUCLEOTIDE SEQUENCE</scope>
    <source>
        <strain evidence="2">CBS 314.62</strain>
    </source>
</reference>
<sequence>MLTNHPKCSPTPSSSPPSAQPLTHALLYPAHQANELALLARQTDTGTSATACLSPLDSAYSSFPTAPPQVESLSITDAYTSAVSSWLTAHSSAISSALSQCPQYSSLASAASVLFTDVCSSSASGSVTSSESPSSTESGGSSMTESNSATATGTTSGGGSSATSSAGGASATGNAGPRETGYVAAVAAVAGFIGVGAAL</sequence>
<name>A0AAE0X912_9PEZI</name>
<feature type="region of interest" description="Disordered" evidence="1">
    <location>
        <begin position="1"/>
        <end position="21"/>
    </location>
</feature>
<protein>
    <submittedName>
        <fullName evidence="2">Infection structure specific protein</fullName>
    </submittedName>
</protein>
<evidence type="ECO:0000313" key="3">
    <source>
        <dbReference type="Proteomes" id="UP001270362"/>
    </source>
</evidence>
<comment type="caution">
    <text evidence="2">The sequence shown here is derived from an EMBL/GenBank/DDBJ whole genome shotgun (WGS) entry which is preliminary data.</text>
</comment>
<reference evidence="2" key="1">
    <citation type="journal article" date="2023" name="Mol. Phylogenet. Evol.">
        <title>Genome-scale phylogeny and comparative genomics of the fungal order Sordariales.</title>
        <authorList>
            <person name="Hensen N."/>
            <person name="Bonometti L."/>
            <person name="Westerberg I."/>
            <person name="Brannstrom I.O."/>
            <person name="Guillou S."/>
            <person name="Cros-Aarteil S."/>
            <person name="Calhoun S."/>
            <person name="Haridas S."/>
            <person name="Kuo A."/>
            <person name="Mondo S."/>
            <person name="Pangilinan J."/>
            <person name="Riley R."/>
            <person name="LaButti K."/>
            <person name="Andreopoulos B."/>
            <person name="Lipzen A."/>
            <person name="Chen C."/>
            <person name="Yan M."/>
            <person name="Daum C."/>
            <person name="Ng V."/>
            <person name="Clum A."/>
            <person name="Steindorff A."/>
            <person name="Ohm R.A."/>
            <person name="Martin F."/>
            <person name="Silar P."/>
            <person name="Natvig D.O."/>
            <person name="Lalanne C."/>
            <person name="Gautier V."/>
            <person name="Ament-Velasquez S.L."/>
            <person name="Kruys A."/>
            <person name="Hutchinson M.I."/>
            <person name="Powell A.J."/>
            <person name="Barry K."/>
            <person name="Miller A.N."/>
            <person name="Grigoriev I.V."/>
            <person name="Debuchy R."/>
            <person name="Gladieux P."/>
            <person name="Hiltunen Thoren M."/>
            <person name="Johannesson H."/>
        </authorList>
    </citation>
    <scope>NUCLEOTIDE SEQUENCE</scope>
    <source>
        <strain evidence="2">CBS 314.62</strain>
    </source>
</reference>